<proteinExistence type="predicted"/>
<organism evidence="1 2">
    <name type="scientific">Mycobacteroides abscessus subsp. abscessus</name>
    <dbReference type="NCBI Taxonomy" id="1185650"/>
    <lineage>
        <taxon>Bacteria</taxon>
        <taxon>Bacillati</taxon>
        <taxon>Actinomycetota</taxon>
        <taxon>Actinomycetes</taxon>
        <taxon>Mycobacteriales</taxon>
        <taxon>Mycobacteriaceae</taxon>
        <taxon>Mycobacteroides</taxon>
        <taxon>Mycobacteroides abscessus</taxon>
    </lineage>
</organism>
<reference evidence="1 2" key="1">
    <citation type="submission" date="2016-11" db="EMBL/GenBank/DDBJ databases">
        <authorList>
            <consortium name="Pathogen Informatics"/>
        </authorList>
    </citation>
    <scope>NUCLEOTIDE SEQUENCE [LARGE SCALE GENOMIC DNA]</scope>
    <source>
        <strain evidence="1 2">104</strain>
    </source>
</reference>
<comment type="caution">
    <text evidence="1">The sequence shown here is derived from an EMBL/GenBank/DDBJ whole genome shotgun (WGS) entry which is preliminary data.</text>
</comment>
<protein>
    <submittedName>
        <fullName evidence="1">Uncharacterized protein</fullName>
    </submittedName>
</protein>
<sequence>MLSALARYRNRMARPVNLRDLAKTQDQIKSDILAFYDEIRRAKDQGNSYNDILDFVDMPRGTLQNILNGSNPRFSVTPQINI</sequence>
<name>A0AB38CVI2_9MYCO</name>
<accession>A0AB38CVI2</accession>
<dbReference type="EMBL" id="FSHM01000002">
    <property type="protein sequence ID" value="SIA52843.1"/>
    <property type="molecule type" value="Genomic_DNA"/>
</dbReference>
<dbReference type="Proteomes" id="UP000185210">
    <property type="component" value="Unassembled WGS sequence"/>
</dbReference>
<gene>
    <name evidence="1" type="ORF">SAMEA2070301_01332</name>
</gene>
<dbReference type="AlphaFoldDB" id="A0AB38CVI2"/>
<evidence type="ECO:0000313" key="1">
    <source>
        <dbReference type="EMBL" id="SIA52843.1"/>
    </source>
</evidence>
<evidence type="ECO:0000313" key="2">
    <source>
        <dbReference type="Proteomes" id="UP000185210"/>
    </source>
</evidence>